<accession>A0A938WV19</accession>
<feature type="region of interest" description="Disordered" evidence="1">
    <location>
        <begin position="67"/>
        <end position="91"/>
    </location>
</feature>
<name>A0A938WV19_9BACT</name>
<reference evidence="2" key="1">
    <citation type="submission" date="2020-08" db="EMBL/GenBank/DDBJ databases">
        <authorList>
            <person name="Cejkova D."/>
            <person name="Kubasova T."/>
            <person name="Jahodarova E."/>
            <person name="Rychlik I."/>
        </authorList>
    </citation>
    <scope>NUCLEOTIDE SEQUENCE</scope>
    <source>
        <strain evidence="2">An824</strain>
    </source>
</reference>
<keyword evidence="3" id="KW-1185">Reference proteome</keyword>
<gene>
    <name evidence="2" type="ORF">H6A34_07920</name>
</gene>
<dbReference type="Proteomes" id="UP000706891">
    <property type="component" value="Unassembled WGS sequence"/>
</dbReference>
<evidence type="ECO:0000256" key="1">
    <source>
        <dbReference type="SAM" id="MobiDB-lite"/>
    </source>
</evidence>
<evidence type="ECO:0000313" key="2">
    <source>
        <dbReference type="EMBL" id="MBM6673800.1"/>
    </source>
</evidence>
<dbReference type="RefSeq" id="WP_205104719.1">
    <property type="nucleotide sequence ID" value="NZ_JACJJG010000036.1"/>
</dbReference>
<protein>
    <submittedName>
        <fullName evidence="2">Uncharacterized protein</fullName>
    </submittedName>
</protein>
<organism evidence="2 3">
    <name type="scientific">Marseilla massiliensis</name>
    <dbReference type="NCBI Taxonomy" id="1841864"/>
    <lineage>
        <taxon>Bacteria</taxon>
        <taxon>Pseudomonadati</taxon>
        <taxon>Bacteroidota</taxon>
        <taxon>Bacteroidia</taxon>
        <taxon>Bacteroidales</taxon>
        <taxon>Prevotellaceae</taxon>
        <taxon>Marseilla</taxon>
    </lineage>
</organism>
<sequence length="91" mass="10594">MPGYFSPYKIFNADAELYNIIIQGTLKALIMRDYDTTNITLIRQSRKQLVRIIVRLVGIENKTNLRAKQQSGKRHHYEESVEKATKKKLSV</sequence>
<dbReference type="AlphaFoldDB" id="A0A938WV19"/>
<dbReference type="EMBL" id="JACJJG010000036">
    <property type="protein sequence ID" value="MBM6673800.1"/>
    <property type="molecule type" value="Genomic_DNA"/>
</dbReference>
<comment type="caution">
    <text evidence="2">The sequence shown here is derived from an EMBL/GenBank/DDBJ whole genome shotgun (WGS) entry which is preliminary data.</text>
</comment>
<proteinExistence type="predicted"/>
<evidence type="ECO:0000313" key="3">
    <source>
        <dbReference type="Proteomes" id="UP000706891"/>
    </source>
</evidence>
<reference evidence="2" key="2">
    <citation type="journal article" date="2021" name="Sci. Rep.">
        <title>The distribution of antibiotic resistance genes in chicken gut microbiota commensals.</title>
        <authorList>
            <person name="Juricova H."/>
            <person name="Matiasovicova J."/>
            <person name="Kubasova T."/>
            <person name="Cejkova D."/>
            <person name="Rychlik I."/>
        </authorList>
    </citation>
    <scope>NUCLEOTIDE SEQUENCE</scope>
    <source>
        <strain evidence="2">An824</strain>
    </source>
</reference>